<dbReference type="PROSITE" id="PS51740">
    <property type="entry name" value="SPOVT_ABRB"/>
    <property type="match status" value="1"/>
</dbReference>
<dbReference type="InterPro" id="IPR037914">
    <property type="entry name" value="SpoVT-AbrB_sf"/>
</dbReference>
<accession>A0ABM6M3E8</accession>
<dbReference type="EMBL" id="CP020083">
    <property type="protein sequence ID" value="ASR50430.1"/>
    <property type="molecule type" value="Genomic_DNA"/>
</dbReference>
<name>A0ABM6M3E8_9SPHN</name>
<keyword evidence="4" id="KW-1185">Reference proteome</keyword>
<dbReference type="SMART" id="SM00966">
    <property type="entry name" value="SpoVT_AbrB"/>
    <property type="match status" value="1"/>
</dbReference>
<keyword evidence="1" id="KW-0238">DNA-binding</keyword>
<reference evidence="3 4" key="1">
    <citation type="submission" date="2017-03" db="EMBL/GenBank/DDBJ databases">
        <title>Complete genome sequence of Blastomonas fulva degrading microcsystin LR.</title>
        <authorList>
            <person name="Lee H.-g."/>
            <person name="Jin L."/>
            <person name="oh H.-M."/>
        </authorList>
    </citation>
    <scope>NUCLEOTIDE SEQUENCE [LARGE SCALE GENOMIC DNA]</scope>
    <source>
        <strain evidence="3 4">T2</strain>
    </source>
</reference>
<sequence length="82" mass="9063">MAMRSQVKKWGNSASVRIPARVLAAASMQIDQEVEMREEGGRIIIEPVTVPTYDLDDLLAAMAPETFPDDIDFGSPVGEEIW</sequence>
<dbReference type="InterPro" id="IPR039052">
    <property type="entry name" value="Antitox_PemI-like"/>
</dbReference>
<evidence type="ECO:0000313" key="3">
    <source>
        <dbReference type="EMBL" id="ASR50430.1"/>
    </source>
</evidence>
<dbReference type="SUPFAM" id="SSF89447">
    <property type="entry name" value="AbrB/MazE/MraZ-like"/>
    <property type="match status" value="1"/>
</dbReference>
<protein>
    <submittedName>
        <fullName evidence="3">PbsX family transcriptional regulator</fullName>
    </submittedName>
</protein>
<dbReference type="InterPro" id="IPR007159">
    <property type="entry name" value="SpoVT-AbrB_dom"/>
</dbReference>
<dbReference type="PANTHER" id="PTHR40516:SF1">
    <property type="entry name" value="ANTITOXIN CHPS-RELATED"/>
    <property type="match status" value="1"/>
</dbReference>
<feature type="domain" description="SpoVT-AbrB" evidence="2">
    <location>
        <begin position="5"/>
        <end position="50"/>
    </location>
</feature>
<evidence type="ECO:0000313" key="4">
    <source>
        <dbReference type="Proteomes" id="UP000258016"/>
    </source>
</evidence>
<dbReference type="Gene3D" id="2.10.260.10">
    <property type="match status" value="1"/>
</dbReference>
<evidence type="ECO:0000256" key="1">
    <source>
        <dbReference type="PROSITE-ProRule" id="PRU01076"/>
    </source>
</evidence>
<gene>
    <name evidence="3" type="ORF">B5J99_02245</name>
</gene>
<dbReference type="Proteomes" id="UP000258016">
    <property type="component" value="Chromosome"/>
</dbReference>
<organism evidence="3 4">
    <name type="scientific">Blastomonas fulva</name>
    <dbReference type="NCBI Taxonomy" id="1550728"/>
    <lineage>
        <taxon>Bacteria</taxon>
        <taxon>Pseudomonadati</taxon>
        <taxon>Pseudomonadota</taxon>
        <taxon>Alphaproteobacteria</taxon>
        <taxon>Sphingomonadales</taxon>
        <taxon>Sphingomonadaceae</taxon>
        <taxon>Blastomonas</taxon>
    </lineage>
</organism>
<dbReference type="Pfam" id="PF04014">
    <property type="entry name" value="MazE_antitoxin"/>
    <property type="match status" value="1"/>
</dbReference>
<dbReference type="PANTHER" id="PTHR40516">
    <property type="entry name" value="ANTITOXIN CHPS-RELATED"/>
    <property type="match status" value="1"/>
</dbReference>
<evidence type="ECO:0000259" key="2">
    <source>
        <dbReference type="PROSITE" id="PS51740"/>
    </source>
</evidence>
<proteinExistence type="predicted"/>